<dbReference type="RefSeq" id="WP_319927030.1">
    <property type="nucleotide sequence ID" value="NZ_VCDP01000058.1"/>
</dbReference>
<organism evidence="2 3">
    <name type="scientific">Xenorhabdus littoralis</name>
    <dbReference type="NCBI Taxonomy" id="2582835"/>
    <lineage>
        <taxon>Bacteria</taxon>
        <taxon>Pseudomonadati</taxon>
        <taxon>Pseudomonadota</taxon>
        <taxon>Gammaproteobacteria</taxon>
        <taxon>Enterobacterales</taxon>
        <taxon>Morganellaceae</taxon>
        <taxon>Xenorhabdus</taxon>
    </lineage>
</organism>
<reference evidence="3" key="1">
    <citation type="journal article" date="2024" name="Toxins">
        <title>Genome Sequence Analysis of Native Xenorhabdus Strains Isolated from Entomopathogenic Nematodes in Argentina.</title>
        <authorList>
            <person name="Palma L."/>
            <person name="Frizzo L."/>
            <person name="Kaiser S."/>
            <person name="Berry C."/>
            <person name="Caballero P."/>
            <person name="Bode H.B."/>
            <person name="Del Valle E.E."/>
        </authorList>
    </citation>
    <scope>NUCLEOTIDE SEQUENCE [LARGE SCALE GENOMIC DNA]</scope>
    <source>
        <strain evidence="3">Reich</strain>
    </source>
</reference>
<protein>
    <submittedName>
        <fullName evidence="2">GNAT family N-acetyltransferase</fullName>
    </submittedName>
</protein>
<feature type="domain" description="N-acetyltransferase" evidence="1">
    <location>
        <begin position="2"/>
        <end position="171"/>
    </location>
</feature>
<evidence type="ECO:0000313" key="3">
    <source>
        <dbReference type="Proteomes" id="UP001271640"/>
    </source>
</evidence>
<dbReference type="Proteomes" id="UP001271640">
    <property type="component" value="Unassembled WGS sequence"/>
</dbReference>
<dbReference type="PROSITE" id="PS51186">
    <property type="entry name" value="GNAT"/>
    <property type="match status" value="1"/>
</dbReference>
<evidence type="ECO:0000259" key="1">
    <source>
        <dbReference type="PROSITE" id="PS51186"/>
    </source>
</evidence>
<dbReference type="EMBL" id="VCDP01000058">
    <property type="protein sequence ID" value="MDX8000319.1"/>
    <property type="molecule type" value="Genomic_DNA"/>
</dbReference>
<dbReference type="SUPFAM" id="SSF53254">
    <property type="entry name" value="Phosphoglycerate mutase-like"/>
    <property type="match status" value="1"/>
</dbReference>
<dbReference type="Pfam" id="PF00300">
    <property type="entry name" value="His_Phos_1"/>
    <property type="match status" value="1"/>
</dbReference>
<gene>
    <name evidence="2" type="ORF">FE394_14220</name>
</gene>
<dbReference type="SUPFAM" id="SSF55729">
    <property type="entry name" value="Acyl-CoA N-acyltransferases (Nat)"/>
    <property type="match status" value="1"/>
</dbReference>
<evidence type="ECO:0000313" key="2">
    <source>
        <dbReference type="EMBL" id="MDX8000319.1"/>
    </source>
</evidence>
<keyword evidence="3" id="KW-1185">Reference proteome</keyword>
<comment type="caution">
    <text evidence="2">The sequence shown here is derived from an EMBL/GenBank/DDBJ whole genome shotgun (WGS) entry which is preliminary data.</text>
</comment>
<dbReference type="SMART" id="SM00855">
    <property type="entry name" value="PGAM"/>
    <property type="match status" value="1"/>
</dbReference>
<name>A0ABU4SNU7_9GAMM</name>
<dbReference type="InterPro" id="IPR029033">
    <property type="entry name" value="His_PPase_superfam"/>
</dbReference>
<dbReference type="Gene3D" id="3.40.630.30">
    <property type="match status" value="1"/>
</dbReference>
<dbReference type="CDD" id="cd07067">
    <property type="entry name" value="HP_PGM_like"/>
    <property type="match status" value="1"/>
</dbReference>
<dbReference type="InterPro" id="IPR000182">
    <property type="entry name" value="GNAT_dom"/>
</dbReference>
<dbReference type="Gene3D" id="3.40.50.1240">
    <property type="entry name" value="Phosphoglycerate mutase-like"/>
    <property type="match status" value="1"/>
</dbReference>
<dbReference type="CDD" id="cd04301">
    <property type="entry name" value="NAT_SF"/>
    <property type="match status" value="1"/>
</dbReference>
<proteinExistence type="predicted"/>
<dbReference type="InterPro" id="IPR016181">
    <property type="entry name" value="Acyl_CoA_acyltransferase"/>
</dbReference>
<dbReference type="Pfam" id="PF00583">
    <property type="entry name" value="Acetyltransf_1"/>
    <property type="match status" value="1"/>
</dbReference>
<dbReference type="InterPro" id="IPR013078">
    <property type="entry name" value="His_Pase_superF_clade-1"/>
</dbReference>
<accession>A0ABU4SNU7</accession>
<sequence length="365" mass="42314">MLELKQVTPQSPLWNSFLHLYGEYFQRHWPEVFGEQSEEVIAKEHHAELEQRIQQGGRGLFLLLNAGQLAGLANVYLEQKERATERVTLNIAEFYIRDEYQRQKLGDGLWYAMLQWGRRHGATHIHLETDTGKNANFFWQSHGLASYQVDDRIHYSGTIPPLKILWIRHGRIIPLDHLDYCPEDNLIALDATSIKQAGEIGVRILDKHPWQNIHTSPQRRALETARALSSAHKYCSIQEDNALCEFFPEELIGMKLADIPRHYGEDYAYRLLHTPLDTPFKNSEHVTEAADRIHRFIMQIGDELSMSAMRVIISHQNLHNIFLAHLMKANLNLSGRLHLNNLHGSTFLYCPYTKQFDIENINIPL</sequence>